<feature type="signal peptide" evidence="1">
    <location>
        <begin position="1"/>
        <end position="22"/>
    </location>
</feature>
<organism evidence="2 3">
    <name type="scientific">Motiliproteus coralliicola</name>
    <dbReference type="NCBI Taxonomy" id="2283196"/>
    <lineage>
        <taxon>Bacteria</taxon>
        <taxon>Pseudomonadati</taxon>
        <taxon>Pseudomonadota</taxon>
        <taxon>Gammaproteobacteria</taxon>
        <taxon>Oceanospirillales</taxon>
        <taxon>Oceanospirillaceae</taxon>
        <taxon>Motiliproteus</taxon>
    </lineage>
</organism>
<dbReference type="Gene3D" id="3.40.190.10">
    <property type="entry name" value="Periplasmic binding protein-like II"/>
    <property type="match status" value="2"/>
</dbReference>
<reference evidence="2 3" key="1">
    <citation type="submission" date="2018-07" db="EMBL/GenBank/DDBJ databases">
        <title>Motiliproteus coralliicola sp. nov., a bacterium isolated from Coral.</title>
        <authorList>
            <person name="Wang G."/>
        </authorList>
    </citation>
    <scope>NUCLEOTIDE SEQUENCE [LARGE SCALE GENOMIC DNA]</scope>
    <source>
        <strain evidence="2 3">C34</strain>
    </source>
</reference>
<dbReference type="EMBL" id="QQOH01000001">
    <property type="protein sequence ID" value="RDE24897.1"/>
    <property type="molecule type" value="Genomic_DNA"/>
</dbReference>
<proteinExistence type="predicted"/>
<dbReference type="RefSeq" id="WP_114694489.1">
    <property type="nucleotide sequence ID" value="NZ_QQOH01000001.1"/>
</dbReference>
<accession>A0A369WT97</accession>
<feature type="chain" id="PRO_5017052241" evidence="1">
    <location>
        <begin position="23"/>
        <end position="234"/>
    </location>
</feature>
<comment type="caution">
    <text evidence="2">The sequence shown here is derived from an EMBL/GenBank/DDBJ whole genome shotgun (WGS) entry which is preliminary data.</text>
</comment>
<dbReference type="OrthoDB" id="6119188at2"/>
<evidence type="ECO:0000313" key="2">
    <source>
        <dbReference type="EMBL" id="RDE24897.1"/>
    </source>
</evidence>
<dbReference type="Proteomes" id="UP000253769">
    <property type="component" value="Unassembled WGS sequence"/>
</dbReference>
<protein>
    <submittedName>
        <fullName evidence="2">Uncharacterized protein</fullName>
    </submittedName>
</protein>
<dbReference type="SUPFAM" id="SSF53850">
    <property type="entry name" value="Periplasmic binding protein-like II"/>
    <property type="match status" value="1"/>
</dbReference>
<name>A0A369WT97_9GAMM</name>
<evidence type="ECO:0000256" key="1">
    <source>
        <dbReference type="SAM" id="SignalP"/>
    </source>
</evidence>
<keyword evidence="3" id="KW-1185">Reference proteome</keyword>
<sequence>MKHRLPIFALLLLGLHSLQVSATDCSDTPIRVGFFEFPPFYSETETGAAEGILIDELDRVMAKLGCRWQGRFDPTGKLLERNINGETDLLMLIQHPLLLERARYSINPVGNLQLNSYWIGDKPAVSNIEELRGKKVVVIRGYGYGGLFRQLSDPANQIKLQMAKDHLQAFEMLSQQQGDYMLGYRRPAETALRQAPINGLGVQNVKDWDIYFVLSPKYTDQALIQRLDEVLADR</sequence>
<dbReference type="AlphaFoldDB" id="A0A369WT97"/>
<gene>
    <name evidence="2" type="ORF">DV711_04755</name>
</gene>
<evidence type="ECO:0000313" key="3">
    <source>
        <dbReference type="Proteomes" id="UP000253769"/>
    </source>
</evidence>
<keyword evidence="1" id="KW-0732">Signal</keyword>